<evidence type="ECO:0000256" key="5">
    <source>
        <dbReference type="SAM" id="Phobius"/>
    </source>
</evidence>
<dbReference type="Pfam" id="PF04191">
    <property type="entry name" value="PEMT"/>
    <property type="match status" value="1"/>
</dbReference>
<evidence type="ECO:0000256" key="3">
    <source>
        <dbReference type="ARBA" id="ARBA00022989"/>
    </source>
</evidence>
<dbReference type="Gene3D" id="1.20.120.1630">
    <property type="match status" value="1"/>
</dbReference>
<feature type="transmembrane region" description="Helical" evidence="5">
    <location>
        <begin position="129"/>
        <end position="156"/>
    </location>
</feature>
<dbReference type="GO" id="GO:0012505">
    <property type="term" value="C:endomembrane system"/>
    <property type="evidence" value="ECO:0007669"/>
    <property type="project" value="UniProtKB-SubCell"/>
</dbReference>
<gene>
    <name evidence="6" type="ORF">COT02_03365</name>
</gene>
<organism evidence="6 7">
    <name type="scientific">Candidatus Roizmanbacteria bacterium CG07_land_8_20_14_0_80_34_15</name>
    <dbReference type="NCBI Taxonomy" id="1974849"/>
    <lineage>
        <taxon>Bacteria</taxon>
        <taxon>Candidatus Roizmaniibacteriota</taxon>
    </lineage>
</organism>
<dbReference type="Proteomes" id="UP000230184">
    <property type="component" value="Unassembled WGS sequence"/>
</dbReference>
<dbReference type="GO" id="GO:0016740">
    <property type="term" value="F:transferase activity"/>
    <property type="evidence" value="ECO:0007669"/>
    <property type="project" value="UniProtKB-ARBA"/>
</dbReference>
<comment type="subcellular location">
    <subcellularLocation>
        <location evidence="1">Endomembrane system</location>
        <topology evidence="1">Multi-pass membrane protein</topology>
    </subcellularLocation>
</comment>
<dbReference type="InterPro" id="IPR007318">
    <property type="entry name" value="Phopholipid_MeTrfase"/>
</dbReference>
<evidence type="ECO:0000256" key="1">
    <source>
        <dbReference type="ARBA" id="ARBA00004127"/>
    </source>
</evidence>
<protein>
    <recommendedName>
        <fullName evidence="8">Isoprenylcysteine carboxylmethyltransferase family protein</fullName>
    </recommendedName>
</protein>
<feature type="transmembrane region" description="Helical" evidence="5">
    <location>
        <begin position="46"/>
        <end position="65"/>
    </location>
</feature>
<evidence type="ECO:0000256" key="2">
    <source>
        <dbReference type="ARBA" id="ARBA00022692"/>
    </source>
</evidence>
<evidence type="ECO:0000313" key="6">
    <source>
        <dbReference type="EMBL" id="PIU36953.1"/>
    </source>
</evidence>
<dbReference type="PANTHER" id="PTHR12714">
    <property type="entry name" value="PROTEIN-S ISOPRENYLCYSTEINE O-METHYLTRANSFERASE"/>
    <property type="match status" value="1"/>
</dbReference>
<comment type="caution">
    <text evidence="6">The sequence shown here is derived from an EMBL/GenBank/DDBJ whole genome shotgun (WGS) entry which is preliminary data.</text>
</comment>
<evidence type="ECO:0000256" key="4">
    <source>
        <dbReference type="ARBA" id="ARBA00023136"/>
    </source>
</evidence>
<sequence>MNINLILRVVTFVLLIIWRVYWQIHRKEADLKKPKTDNNHRITEQIFANIATTYLVISLLGFIILPFDNLLGQLSGLALVILGFIEGVIARKTLDTNWTNSYEYQIKKDHELITNGIYKYVRHPIYGGMFLMIPGVLMVAGSYTFIASIIIIFLVFEVFAKREEKLLTKHFGKKYIEYKKTTKKFIPFVY</sequence>
<keyword evidence="4 5" id="KW-0472">Membrane</keyword>
<keyword evidence="2 5" id="KW-0812">Transmembrane</keyword>
<accession>A0A2M6YU08</accession>
<dbReference type="AlphaFoldDB" id="A0A2M6YU08"/>
<feature type="transmembrane region" description="Helical" evidence="5">
    <location>
        <begin position="6"/>
        <end position="25"/>
    </location>
</feature>
<name>A0A2M6YU08_9BACT</name>
<proteinExistence type="predicted"/>
<feature type="transmembrane region" description="Helical" evidence="5">
    <location>
        <begin position="71"/>
        <end position="90"/>
    </location>
</feature>
<keyword evidence="3 5" id="KW-1133">Transmembrane helix</keyword>
<evidence type="ECO:0008006" key="8">
    <source>
        <dbReference type="Google" id="ProtNLM"/>
    </source>
</evidence>
<dbReference type="PANTHER" id="PTHR12714:SF9">
    <property type="entry name" value="PROTEIN-S-ISOPRENYLCYSTEINE O-METHYLTRANSFERASE"/>
    <property type="match status" value="1"/>
</dbReference>
<dbReference type="EMBL" id="PEWY01000096">
    <property type="protein sequence ID" value="PIU36953.1"/>
    <property type="molecule type" value="Genomic_DNA"/>
</dbReference>
<reference evidence="7" key="1">
    <citation type="submission" date="2017-09" db="EMBL/GenBank/DDBJ databases">
        <title>Depth-based differentiation of microbial function through sediment-hosted aquifers and enrichment of novel symbionts in the deep terrestrial subsurface.</title>
        <authorList>
            <person name="Probst A.J."/>
            <person name="Ladd B."/>
            <person name="Jarett J.K."/>
            <person name="Geller-Mcgrath D.E."/>
            <person name="Sieber C.M.K."/>
            <person name="Emerson J.B."/>
            <person name="Anantharaman K."/>
            <person name="Thomas B.C."/>
            <person name="Malmstrom R."/>
            <person name="Stieglmeier M."/>
            <person name="Klingl A."/>
            <person name="Woyke T."/>
            <person name="Ryan C.M."/>
            <person name="Banfield J.F."/>
        </authorList>
    </citation>
    <scope>NUCLEOTIDE SEQUENCE [LARGE SCALE GENOMIC DNA]</scope>
</reference>
<evidence type="ECO:0000313" key="7">
    <source>
        <dbReference type="Proteomes" id="UP000230184"/>
    </source>
</evidence>